<dbReference type="OrthoDB" id="7458733at2759"/>
<feature type="compositionally biased region" description="Basic and acidic residues" evidence="1">
    <location>
        <begin position="527"/>
        <end position="539"/>
    </location>
</feature>
<name>A0A8J2RYR8_9CRUS</name>
<protein>
    <submittedName>
        <fullName evidence="2">Uncharacterized protein</fullName>
    </submittedName>
</protein>
<gene>
    <name evidence="2" type="ORF">DGAL_LOCUS11188</name>
</gene>
<keyword evidence="3" id="KW-1185">Reference proteome</keyword>
<dbReference type="Proteomes" id="UP000789390">
    <property type="component" value="Unassembled WGS sequence"/>
</dbReference>
<feature type="region of interest" description="Disordered" evidence="1">
    <location>
        <begin position="711"/>
        <end position="734"/>
    </location>
</feature>
<dbReference type="AlphaFoldDB" id="A0A8J2RYR8"/>
<accession>A0A8J2RYR8</accession>
<evidence type="ECO:0000313" key="3">
    <source>
        <dbReference type="Proteomes" id="UP000789390"/>
    </source>
</evidence>
<feature type="compositionally biased region" description="Polar residues" evidence="1">
    <location>
        <begin position="517"/>
        <end position="526"/>
    </location>
</feature>
<sequence length="806" mass="90439">MEEKEGAEGKVCQWTAQESRIGDDCVAGLAEPESYRRFGWGLRLDNDCEKQNSESIYYQQASSLGSQEENETFEVTVRHATKGHLTLPFNGYEIRDGFNEILNKNRHYQCGEYGSELSRLEDILWPPDRPLPYPAWGAIKTRFHITSLQQYGELIVALTSLVQNQLTTHCYNTVGNFLTFYENYKKRKDLTKSLENFYHEYNPPITAKHHTCVGLGLDLAEKIVELEKTYPGIGSALFLASCEEDIGNVNRYVSTPDTPDTRTSEKEHVIIALNIELEGRVGVLILDTGYHVPQPVTVMKDSLYPHTGWFKPGGTSRSRRLYNYTFHPSGRYVLWDVKEIRKGVEECESALIYTHQAFLSPVDCTERRNLVYNFKSLLKRDATGKVLAGLYFALKPFDRGFFSLFYQDKNEKQIDFKISFSDVFNAHDLPEATLENLLRCQTQLELSDPDGLIKLLMKVSSALNNVEFMQQLLAINQRIGLGYCSGSSSLPDVYPTNPSDSASEADHPFSTDVPDKLNNNDGTTAQEKGDEKPASMDNKRQRRHIGSIAAFRGLPGPFNKFNPAEWPLSSAGWDWKKVMTPGSDFVDYGESSDDDVIKDKRYPDVIQAAIQKNGVRPNPVLMRNNPIINVGKSSNKNFEILPPPHNEARARAVTRLLRLLSEARANSAAGANSISKKFLGALARNNALAASGPKAIVPFVQYKGSTAIPLPGKRTSINSGASRIPDNRSQATDTNGHLEFPSQAEEIPIEAVYSDDVMFSMQEDEDQIDDYGEMVTSNKRNIASLAAKGGWARPSRTYNRMPHYPF</sequence>
<evidence type="ECO:0000256" key="1">
    <source>
        <dbReference type="SAM" id="MobiDB-lite"/>
    </source>
</evidence>
<reference evidence="2" key="1">
    <citation type="submission" date="2021-11" db="EMBL/GenBank/DDBJ databases">
        <authorList>
            <person name="Schell T."/>
        </authorList>
    </citation>
    <scope>NUCLEOTIDE SEQUENCE</scope>
    <source>
        <strain evidence="2">M5</strain>
    </source>
</reference>
<dbReference type="EMBL" id="CAKKLH010000279">
    <property type="protein sequence ID" value="CAH0107854.1"/>
    <property type="molecule type" value="Genomic_DNA"/>
</dbReference>
<feature type="compositionally biased region" description="Polar residues" evidence="1">
    <location>
        <begin position="715"/>
        <end position="734"/>
    </location>
</feature>
<proteinExistence type="predicted"/>
<evidence type="ECO:0000313" key="2">
    <source>
        <dbReference type="EMBL" id="CAH0107854.1"/>
    </source>
</evidence>
<feature type="region of interest" description="Disordered" evidence="1">
    <location>
        <begin position="494"/>
        <end position="540"/>
    </location>
</feature>
<feature type="compositionally biased region" description="Basic and acidic residues" evidence="1">
    <location>
        <begin position="504"/>
        <end position="515"/>
    </location>
</feature>
<comment type="caution">
    <text evidence="2">The sequence shown here is derived from an EMBL/GenBank/DDBJ whole genome shotgun (WGS) entry which is preliminary data.</text>
</comment>
<organism evidence="2 3">
    <name type="scientific">Daphnia galeata</name>
    <dbReference type="NCBI Taxonomy" id="27404"/>
    <lineage>
        <taxon>Eukaryota</taxon>
        <taxon>Metazoa</taxon>
        <taxon>Ecdysozoa</taxon>
        <taxon>Arthropoda</taxon>
        <taxon>Crustacea</taxon>
        <taxon>Branchiopoda</taxon>
        <taxon>Diplostraca</taxon>
        <taxon>Cladocera</taxon>
        <taxon>Anomopoda</taxon>
        <taxon>Daphniidae</taxon>
        <taxon>Daphnia</taxon>
    </lineage>
</organism>